<proteinExistence type="predicted"/>
<evidence type="ECO:0000313" key="1">
    <source>
        <dbReference type="EMBL" id="QHT97104.1"/>
    </source>
</evidence>
<name>A0A6C0IUZ1_9ZZZZ</name>
<dbReference type="AlphaFoldDB" id="A0A6C0IUZ1"/>
<organism evidence="1">
    <name type="scientific">viral metagenome</name>
    <dbReference type="NCBI Taxonomy" id="1070528"/>
    <lineage>
        <taxon>unclassified sequences</taxon>
        <taxon>metagenomes</taxon>
        <taxon>organismal metagenomes</taxon>
    </lineage>
</organism>
<accession>A0A6C0IUZ1</accession>
<reference evidence="1" key="1">
    <citation type="journal article" date="2020" name="Nature">
        <title>Giant virus diversity and host interactions through global metagenomics.</title>
        <authorList>
            <person name="Schulz F."/>
            <person name="Roux S."/>
            <person name="Paez-Espino D."/>
            <person name="Jungbluth S."/>
            <person name="Walsh D.A."/>
            <person name="Denef V.J."/>
            <person name="McMahon K.D."/>
            <person name="Konstantinidis K.T."/>
            <person name="Eloe-Fadrosh E.A."/>
            <person name="Kyrpides N.C."/>
            <person name="Woyke T."/>
        </authorList>
    </citation>
    <scope>NUCLEOTIDE SEQUENCE</scope>
    <source>
        <strain evidence="1">GVMAG-M-3300024510-1</strain>
    </source>
</reference>
<dbReference type="EMBL" id="MN740272">
    <property type="protein sequence ID" value="QHT97104.1"/>
    <property type="molecule type" value="Genomic_DNA"/>
</dbReference>
<sequence length="103" mass="11908">MINGLTVGRSPDVLEIAPLVRRLKNVSVPADDQETTTASMIVTLLHEKMDSDERSLVTQYTLPCRYIDRLSISFESEQQVSFFYVSYLKEEYRKVHTTMKNTM</sequence>
<protein>
    <submittedName>
        <fullName evidence="1">Uncharacterized protein</fullName>
    </submittedName>
</protein>